<evidence type="ECO:0000313" key="3">
    <source>
        <dbReference type="WBParaSite" id="ACOC_0000009301-mRNA-1"/>
    </source>
</evidence>
<proteinExistence type="predicted"/>
<evidence type="ECO:0000313" key="2">
    <source>
        <dbReference type="Proteomes" id="UP000267027"/>
    </source>
</evidence>
<dbReference type="Proteomes" id="UP000267027">
    <property type="component" value="Unassembled WGS sequence"/>
</dbReference>
<organism evidence="3">
    <name type="scientific">Angiostrongylus costaricensis</name>
    <name type="common">Nematode worm</name>
    <dbReference type="NCBI Taxonomy" id="334426"/>
    <lineage>
        <taxon>Eukaryota</taxon>
        <taxon>Metazoa</taxon>
        <taxon>Ecdysozoa</taxon>
        <taxon>Nematoda</taxon>
        <taxon>Chromadorea</taxon>
        <taxon>Rhabditida</taxon>
        <taxon>Rhabditina</taxon>
        <taxon>Rhabditomorpha</taxon>
        <taxon>Strongyloidea</taxon>
        <taxon>Metastrongylidae</taxon>
        <taxon>Angiostrongylus</taxon>
    </lineage>
</organism>
<keyword evidence="2" id="KW-1185">Reference proteome</keyword>
<protein>
    <submittedName>
        <fullName evidence="1 3">Uncharacterized protein</fullName>
    </submittedName>
</protein>
<sequence length="106" mass="12128">MPSMTPEKNCLSEDTTSREVDGVGILVSTSLSMNIDSFEQLTTRVGRLRLKRCGSMPASTLFVVYAPTSNYDKEEVEAFYMDLEKFYREDHTFFNFITRDFNAKTG</sequence>
<reference evidence="3" key="1">
    <citation type="submission" date="2017-02" db="UniProtKB">
        <authorList>
            <consortium name="WormBaseParasite"/>
        </authorList>
    </citation>
    <scope>IDENTIFICATION</scope>
</reference>
<accession>A0A0R3P9J9</accession>
<dbReference type="OrthoDB" id="5835518at2759"/>
<dbReference type="AlphaFoldDB" id="A0A0R3P9J9"/>
<name>A0A0R3P9J9_ANGCS</name>
<gene>
    <name evidence="1" type="ORF">ACOC_LOCUS94</name>
</gene>
<dbReference type="EMBL" id="UYYA01000007">
    <property type="protein sequence ID" value="VDM51679.1"/>
    <property type="molecule type" value="Genomic_DNA"/>
</dbReference>
<dbReference type="WBParaSite" id="ACOC_0000009301-mRNA-1">
    <property type="protein sequence ID" value="ACOC_0000009301-mRNA-1"/>
    <property type="gene ID" value="ACOC_0000009301"/>
</dbReference>
<reference evidence="1 2" key="2">
    <citation type="submission" date="2018-11" db="EMBL/GenBank/DDBJ databases">
        <authorList>
            <consortium name="Pathogen Informatics"/>
        </authorList>
    </citation>
    <scope>NUCLEOTIDE SEQUENCE [LARGE SCALE GENOMIC DNA]</scope>
    <source>
        <strain evidence="1 2">Costa Rica</strain>
    </source>
</reference>
<evidence type="ECO:0000313" key="1">
    <source>
        <dbReference type="EMBL" id="VDM51679.1"/>
    </source>
</evidence>